<evidence type="ECO:0000256" key="1">
    <source>
        <dbReference type="SAM" id="MobiDB-lite"/>
    </source>
</evidence>
<organism evidence="2 3">
    <name type="scientific">Kingdonia uniflora</name>
    <dbReference type="NCBI Taxonomy" id="39325"/>
    <lineage>
        <taxon>Eukaryota</taxon>
        <taxon>Viridiplantae</taxon>
        <taxon>Streptophyta</taxon>
        <taxon>Embryophyta</taxon>
        <taxon>Tracheophyta</taxon>
        <taxon>Spermatophyta</taxon>
        <taxon>Magnoliopsida</taxon>
        <taxon>Ranunculales</taxon>
        <taxon>Circaeasteraceae</taxon>
        <taxon>Kingdonia</taxon>
    </lineage>
</organism>
<dbReference type="PANTHER" id="PTHR36045:SF2">
    <property type="entry name" value="OS04G0558500 PROTEIN"/>
    <property type="match status" value="1"/>
</dbReference>
<gene>
    <name evidence="2" type="ORF">GIB67_022808</name>
</gene>
<evidence type="ECO:0000313" key="3">
    <source>
        <dbReference type="Proteomes" id="UP000541444"/>
    </source>
</evidence>
<dbReference type="PANTHER" id="PTHR36045">
    <property type="entry name" value="OS04G0558500 PROTEIN"/>
    <property type="match status" value="1"/>
</dbReference>
<comment type="caution">
    <text evidence="2">The sequence shown here is derived from an EMBL/GenBank/DDBJ whole genome shotgun (WGS) entry which is preliminary data.</text>
</comment>
<feature type="region of interest" description="Disordered" evidence="1">
    <location>
        <begin position="48"/>
        <end position="68"/>
    </location>
</feature>
<protein>
    <submittedName>
        <fullName evidence="2">Uncharacterized protein</fullName>
    </submittedName>
</protein>
<dbReference type="Proteomes" id="UP000541444">
    <property type="component" value="Unassembled WGS sequence"/>
</dbReference>
<dbReference type="OrthoDB" id="781564at2759"/>
<dbReference type="EMBL" id="JACGCM010000215">
    <property type="protein sequence ID" value="KAF6175127.1"/>
    <property type="molecule type" value="Genomic_DNA"/>
</dbReference>
<reference evidence="2 3" key="1">
    <citation type="journal article" date="2020" name="IScience">
        <title>Genome Sequencing of the Endangered Kingdonia uniflora (Circaeasteraceae, Ranunculales) Reveals Potential Mechanisms of Evolutionary Specialization.</title>
        <authorList>
            <person name="Sun Y."/>
            <person name="Deng T."/>
            <person name="Zhang A."/>
            <person name="Moore M.J."/>
            <person name="Landis J.B."/>
            <person name="Lin N."/>
            <person name="Zhang H."/>
            <person name="Zhang X."/>
            <person name="Huang J."/>
            <person name="Zhang X."/>
            <person name="Sun H."/>
            <person name="Wang H."/>
        </authorList>
    </citation>
    <scope>NUCLEOTIDE SEQUENCE [LARGE SCALE GENOMIC DNA]</scope>
    <source>
        <strain evidence="2">TB1705</strain>
        <tissue evidence="2">Leaf</tissue>
    </source>
</reference>
<dbReference type="AlphaFoldDB" id="A0A7J7P6Q6"/>
<accession>A0A7J7P6Q6</accession>
<sequence length="134" mass="15253">MSNNRSSEDEEDDAEELQVKKMAELILNYRTTIPDRFRDTLSSLLKAQRPILSSPSPGDRNPDVRDNDLSKMALIAEEDPETAKKICLLKAKISANMSAMPIILKRLNDTILRIDKLGADNERLHPAFKRKKTY</sequence>
<evidence type="ECO:0000313" key="2">
    <source>
        <dbReference type="EMBL" id="KAF6175127.1"/>
    </source>
</evidence>
<keyword evidence="3" id="KW-1185">Reference proteome</keyword>
<proteinExistence type="predicted"/>
<name>A0A7J7P6Q6_9MAGN</name>